<evidence type="ECO:0000313" key="2">
    <source>
        <dbReference type="EMBL" id="KAB1633796.1"/>
    </source>
</evidence>
<dbReference type="SUPFAM" id="SSF69118">
    <property type="entry name" value="AhpD-like"/>
    <property type="match status" value="1"/>
</dbReference>
<dbReference type="EMBL" id="WBKA01000001">
    <property type="protein sequence ID" value="KAB1633796.1"/>
    <property type="molecule type" value="Genomic_DNA"/>
</dbReference>
<evidence type="ECO:0000313" key="3">
    <source>
        <dbReference type="Proteomes" id="UP000481339"/>
    </source>
</evidence>
<dbReference type="Pfam" id="PF02627">
    <property type="entry name" value="CMD"/>
    <property type="match status" value="1"/>
</dbReference>
<proteinExistence type="predicted"/>
<dbReference type="InterPro" id="IPR003779">
    <property type="entry name" value="CMD-like"/>
</dbReference>
<dbReference type="GO" id="GO:0051920">
    <property type="term" value="F:peroxiredoxin activity"/>
    <property type="evidence" value="ECO:0007669"/>
    <property type="project" value="InterPro"/>
</dbReference>
<dbReference type="PANTHER" id="PTHR33930:SF2">
    <property type="entry name" value="BLR3452 PROTEIN"/>
    <property type="match status" value="1"/>
</dbReference>
<keyword evidence="3" id="KW-1185">Reference proteome</keyword>
<dbReference type="Proteomes" id="UP000481339">
    <property type="component" value="Unassembled WGS sequence"/>
</dbReference>
<reference evidence="2 3" key="1">
    <citation type="submission" date="2019-09" db="EMBL/GenBank/DDBJ databases">
        <title>Phylogeny of genus Pseudoclavibacter and closely related genus.</title>
        <authorList>
            <person name="Li Y."/>
        </authorList>
    </citation>
    <scope>NUCLEOTIDE SEQUENCE [LARGE SCALE GENOMIC DNA]</scope>
    <source>
        <strain evidence="2 3">JCM 16921</strain>
    </source>
</reference>
<dbReference type="PANTHER" id="PTHR33930">
    <property type="entry name" value="ALKYL HYDROPEROXIDE REDUCTASE AHPD"/>
    <property type="match status" value="1"/>
</dbReference>
<dbReference type="NCBIfam" id="TIGR00778">
    <property type="entry name" value="ahpD_dom"/>
    <property type="match status" value="1"/>
</dbReference>
<dbReference type="InterPro" id="IPR004675">
    <property type="entry name" value="AhpD_core"/>
</dbReference>
<dbReference type="InterPro" id="IPR029032">
    <property type="entry name" value="AhpD-like"/>
</dbReference>
<sequence length="111" mass="11998">MAYQEPEDSRFTRVYQETTPDVLEAFGAFNQAVFSDERMVPKKYLELIAVGVALTTQCSYCIDAHSKAAVAAGATEQELAEAAWVAAAIRSGGAFAHGRLAFKLSGADHQR</sequence>
<gene>
    <name evidence="2" type="ORF">F8O02_02460</name>
</gene>
<dbReference type="RefSeq" id="WP_158035633.1">
    <property type="nucleotide sequence ID" value="NZ_BAAAZV010000013.1"/>
</dbReference>
<feature type="domain" description="Carboxymuconolactone decarboxylase-like" evidence="1">
    <location>
        <begin position="20"/>
        <end position="102"/>
    </location>
</feature>
<protein>
    <submittedName>
        <fullName evidence="2">Carboxymuconolactone decarboxylase family protein</fullName>
    </submittedName>
</protein>
<organism evidence="2 3">
    <name type="scientific">Pseudoclavibacter caeni</name>
    <dbReference type="NCBI Taxonomy" id="908846"/>
    <lineage>
        <taxon>Bacteria</taxon>
        <taxon>Bacillati</taxon>
        <taxon>Actinomycetota</taxon>
        <taxon>Actinomycetes</taxon>
        <taxon>Micrococcales</taxon>
        <taxon>Microbacteriaceae</taxon>
        <taxon>Pseudoclavibacter</taxon>
    </lineage>
</organism>
<accession>A0A7C8FJV8</accession>
<evidence type="ECO:0000259" key="1">
    <source>
        <dbReference type="Pfam" id="PF02627"/>
    </source>
</evidence>
<name>A0A7C8FJV8_9MICO</name>
<dbReference type="AlphaFoldDB" id="A0A7C8FJV8"/>
<dbReference type="Gene3D" id="1.20.1290.10">
    <property type="entry name" value="AhpD-like"/>
    <property type="match status" value="1"/>
</dbReference>
<comment type="caution">
    <text evidence="2">The sequence shown here is derived from an EMBL/GenBank/DDBJ whole genome shotgun (WGS) entry which is preliminary data.</text>
</comment>
<dbReference type="OrthoDB" id="9801997at2"/>